<evidence type="ECO:0000313" key="2">
    <source>
        <dbReference type="EMBL" id="VEA72762.1"/>
    </source>
</evidence>
<feature type="domain" description="Glycosyltransferase 99 N-terminal" evidence="1">
    <location>
        <begin position="4"/>
        <end position="179"/>
    </location>
</feature>
<organism evidence="2 3">
    <name type="scientific">Serratia rubidaea</name>
    <name type="common">Serratia marinorubra</name>
    <dbReference type="NCBI Taxonomy" id="61652"/>
    <lineage>
        <taxon>Bacteria</taxon>
        <taxon>Pseudomonadati</taxon>
        <taxon>Pseudomonadota</taxon>
        <taxon>Gammaproteobacteria</taxon>
        <taxon>Enterobacterales</taxon>
        <taxon>Yersiniaceae</taxon>
        <taxon>Serratia</taxon>
    </lineage>
</organism>
<gene>
    <name evidence="2" type="ORF">NCTC9419_04377</name>
</gene>
<dbReference type="Pfam" id="PF21912">
    <property type="entry name" value="Glyco_transf_99"/>
    <property type="match status" value="1"/>
</dbReference>
<evidence type="ECO:0000313" key="3">
    <source>
        <dbReference type="Proteomes" id="UP000271603"/>
    </source>
</evidence>
<reference evidence="2 3" key="1">
    <citation type="submission" date="2018-12" db="EMBL/GenBank/DDBJ databases">
        <authorList>
            <consortium name="Pathogen Informatics"/>
        </authorList>
    </citation>
    <scope>NUCLEOTIDE SEQUENCE [LARGE SCALE GENOMIC DNA]</scope>
    <source>
        <strain evidence="2 3">NCTC9419</strain>
    </source>
</reference>
<evidence type="ECO:0000259" key="1">
    <source>
        <dbReference type="Pfam" id="PF21912"/>
    </source>
</evidence>
<dbReference type="InterPro" id="IPR054112">
    <property type="entry name" value="Glyco_transf_99_N"/>
</dbReference>
<protein>
    <submittedName>
        <fullName evidence="2">Capsule polysaccharide biosynthesis protein</fullName>
    </submittedName>
</protein>
<proteinExistence type="predicted"/>
<dbReference type="Proteomes" id="UP000271603">
    <property type="component" value="Chromosome"/>
</dbReference>
<sequence length="280" mass="32080">MISVFLPSFPFRGVKAPYLWFFYRVLTSIKEPVHFIMGEAYLSSSDSWKNDERWEITDEAQKRLGYQLPDLAQMKEHKVSLIDESFLYDCMKQYHGNPDLLFKAFITEEIPALVQEIDSVLEKAEGLECVLTWCNCPSLNKAASERNIRVVNLELGPLRPLDYLATAYFDFSGVNGNTEAEQRYLLAKDAELTLSEVFNAEQLRSFFANAPVRKLTDAEYDVGIVLQVENDSNILAFSNTFDNQSLLDYADYHNLGRKLIRSHPGSRFSLNKCMDSIDHS</sequence>
<dbReference type="AlphaFoldDB" id="A0A447QRW8"/>
<name>A0A447QRW8_SERRU</name>
<accession>A0A447QRW8</accession>
<dbReference type="EMBL" id="LR134155">
    <property type="protein sequence ID" value="VEA72762.1"/>
    <property type="molecule type" value="Genomic_DNA"/>
</dbReference>